<keyword evidence="1" id="KW-0175">Coiled coil</keyword>
<dbReference type="EMBL" id="PDCK01000043">
    <property type="protein sequence ID" value="PRQ32297.1"/>
    <property type="molecule type" value="Genomic_DNA"/>
</dbReference>
<comment type="caution">
    <text evidence="2">The sequence shown here is derived from an EMBL/GenBank/DDBJ whole genome shotgun (WGS) entry which is preliminary data.</text>
</comment>
<reference evidence="2 3" key="1">
    <citation type="journal article" date="2018" name="Nat. Genet.">
        <title>The Rosa genome provides new insights in the design of modern roses.</title>
        <authorList>
            <person name="Bendahmane M."/>
        </authorList>
    </citation>
    <scope>NUCLEOTIDE SEQUENCE [LARGE SCALE GENOMIC DNA]</scope>
    <source>
        <strain evidence="3">cv. Old Blush</strain>
    </source>
</reference>
<sequence length="105" mass="11738">MDPLPQEVGDYIRESIEHTLGLPVSAQILELKLRCSEAAKRRLREQYTVLLAKLKEKDQALDRFGWVSYVFLVSGRGLYERSGFKEVCGGESETSGRVCASGESV</sequence>
<dbReference type="Gramene" id="PRQ32297">
    <property type="protein sequence ID" value="PRQ32297"/>
    <property type="gene ID" value="RchiOBHm_Chr5g0044811"/>
</dbReference>
<feature type="coiled-coil region" evidence="1">
    <location>
        <begin position="26"/>
        <end position="60"/>
    </location>
</feature>
<protein>
    <submittedName>
        <fullName evidence="2">Uncharacterized protein</fullName>
    </submittedName>
</protein>
<dbReference type="PANTHER" id="PTHR35689:SF1">
    <property type="entry name" value="EARLY ENDOSOME ANTIGEN"/>
    <property type="match status" value="1"/>
</dbReference>
<evidence type="ECO:0000313" key="3">
    <source>
        <dbReference type="Proteomes" id="UP000238479"/>
    </source>
</evidence>
<evidence type="ECO:0000256" key="1">
    <source>
        <dbReference type="SAM" id="Coils"/>
    </source>
</evidence>
<accession>A0A2P6QDQ8</accession>
<proteinExistence type="predicted"/>
<evidence type="ECO:0000313" key="2">
    <source>
        <dbReference type="EMBL" id="PRQ32297.1"/>
    </source>
</evidence>
<dbReference type="AlphaFoldDB" id="A0A2P6QDQ8"/>
<organism evidence="2 3">
    <name type="scientific">Rosa chinensis</name>
    <name type="common">China rose</name>
    <dbReference type="NCBI Taxonomy" id="74649"/>
    <lineage>
        <taxon>Eukaryota</taxon>
        <taxon>Viridiplantae</taxon>
        <taxon>Streptophyta</taxon>
        <taxon>Embryophyta</taxon>
        <taxon>Tracheophyta</taxon>
        <taxon>Spermatophyta</taxon>
        <taxon>Magnoliopsida</taxon>
        <taxon>eudicotyledons</taxon>
        <taxon>Gunneridae</taxon>
        <taxon>Pentapetalae</taxon>
        <taxon>rosids</taxon>
        <taxon>fabids</taxon>
        <taxon>Rosales</taxon>
        <taxon>Rosaceae</taxon>
        <taxon>Rosoideae</taxon>
        <taxon>Rosoideae incertae sedis</taxon>
        <taxon>Rosa</taxon>
    </lineage>
</organism>
<keyword evidence="3" id="KW-1185">Reference proteome</keyword>
<dbReference type="Proteomes" id="UP000238479">
    <property type="component" value="Chromosome 5"/>
</dbReference>
<dbReference type="STRING" id="74649.A0A2P6QDQ8"/>
<name>A0A2P6QDQ8_ROSCH</name>
<gene>
    <name evidence="2" type="ORF">RchiOBHm_Chr5g0044811</name>
</gene>
<dbReference type="PANTHER" id="PTHR35689">
    <property type="entry name" value="EARLY ENDOSOME ANTIGEN"/>
    <property type="match status" value="1"/>
</dbReference>